<dbReference type="InParanoid" id="A0A3N4LDW4"/>
<dbReference type="OrthoDB" id="3171351at2759"/>
<dbReference type="STRING" id="1051890.A0A3N4LDW4"/>
<dbReference type="AlphaFoldDB" id="A0A3N4LDW4"/>
<organism evidence="1 2">
    <name type="scientific">Terfezia boudieri ATCC MYA-4762</name>
    <dbReference type="NCBI Taxonomy" id="1051890"/>
    <lineage>
        <taxon>Eukaryota</taxon>
        <taxon>Fungi</taxon>
        <taxon>Dikarya</taxon>
        <taxon>Ascomycota</taxon>
        <taxon>Pezizomycotina</taxon>
        <taxon>Pezizomycetes</taxon>
        <taxon>Pezizales</taxon>
        <taxon>Pezizaceae</taxon>
        <taxon>Terfezia</taxon>
    </lineage>
</organism>
<evidence type="ECO:0000313" key="1">
    <source>
        <dbReference type="EMBL" id="RPB21073.1"/>
    </source>
</evidence>
<protein>
    <submittedName>
        <fullName evidence="1">Uncharacterized protein</fullName>
    </submittedName>
</protein>
<gene>
    <name evidence="1" type="ORF">L211DRAFT_459528</name>
</gene>
<proteinExistence type="predicted"/>
<keyword evidence="2" id="KW-1185">Reference proteome</keyword>
<evidence type="ECO:0000313" key="2">
    <source>
        <dbReference type="Proteomes" id="UP000267821"/>
    </source>
</evidence>
<sequence length="430" mass="48314">MQAMPRLFRRPALLWPRPAPALASAGLAWPVENAVQYIIQSLYSAFYQDPVLGERVKELTQSFFEKGHTQEDLEWRMIMFCNLAVQVERPILWVIDQANALDDGELDRVSNLEKMQTRRLLDGLSSKHMKVASSTANYSAAKYDGIRATSESRFNLYLGLDDIEMTEWWRRLDITHRHLQQLQFEPTERESLERLTGRMPLLLRGLEHVLANKDLVRRVAIGGNAGPSNAGPSNAGPNTATMGAQLLPTVHAKLMELPEVVKLVGAINRYASAKFEEFSDSVNDDARKRFQRGWEACIFETPLAETECSHLDGRFFFRQRAEDGVYVGRTTCDLARTVGAARLRQLQNPGDFGEKPSVNRIAHAGGNPAVLGFLVERAVLGILITSGTTFAGPEREFDKALELVVIFRIIHPSGITRPLSTFPPRTTTWR</sequence>
<dbReference type="EMBL" id="ML121564">
    <property type="protein sequence ID" value="RPB21073.1"/>
    <property type="molecule type" value="Genomic_DNA"/>
</dbReference>
<reference evidence="1 2" key="1">
    <citation type="journal article" date="2018" name="Nat. Ecol. Evol.">
        <title>Pezizomycetes genomes reveal the molecular basis of ectomycorrhizal truffle lifestyle.</title>
        <authorList>
            <person name="Murat C."/>
            <person name="Payen T."/>
            <person name="Noel B."/>
            <person name="Kuo A."/>
            <person name="Morin E."/>
            <person name="Chen J."/>
            <person name="Kohler A."/>
            <person name="Krizsan K."/>
            <person name="Balestrini R."/>
            <person name="Da Silva C."/>
            <person name="Montanini B."/>
            <person name="Hainaut M."/>
            <person name="Levati E."/>
            <person name="Barry K.W."/>
            <person name="Belfiori B."/>
            <person name="Cichocki N."/>
            <person name="Clum A."/>
            <person name="Dockter R.B."/>
            <person name="Fauchery L."/>
            <person name="Guy J."/>
            <person name="Iotti M."/>
            <person name="Le Tacon F."/>
            <person name="Lindquist E.A."/>
            <person name="Lipzen A."/>
            <person name="Malagnac F."/>
            <person name="Mello A."/>
            <person name="Molinier V."/>
            <person name="Miyauchi S."/>
            <person name="Poulain J."/>
            <person name="Riccioni C."/>
            <person name="Rubini A."/>
            <person name="Sitrit Y."/>
            <person name="Splivallo R."/>
            <person name="Traeger S."/>
            <person name="Wang M."/>
            <person name="Zifcakova L."/>
            <person name="Wipf D."/>
            <person name="Zambonelli A."/>
            <person name="Paolocci F."/>
            <person name="Nowrousian M."/>
            <person name="Ottonello S."/>
            <person name="Baldrian P."/>
            <person name="Spatafora J.W."/>
            <person name="Henrissat B."/>
            <person name="Nagy L.G."/>
            <person name="Aury J.M."/>
            <person name="Wincker P."/>
            <person name="Grigoriev I.V."/>
            <person name="Bonfante P."/>
            <person name="Martin F.M."/>
        </authorList>
    </citation>
    <scope>NUCLEOTIDE SEQUENCE [LARGE SCALE GENOMIC DNA]</scope>
    <source>
        <strain evidence="1 2">ATCC MYA-4762</strain>
    </source>
</reference>
<name>A0A3N4LDW4_9PEZI</name>
<accession>A0A3N4LDW4</accession>
<dbReference type="Proteomes" id="UP000267821">
    <property type="component" value="Unassembled WGS sequence"/>
</dbReference>